<gene>
    <name evidence="1" type="ORF">B296_00011333</name>
</gene>
<protein>
    <submittedName>
        <fullName evidence="1">Uncharacterized protein</fullName>
    </submittedName>
</protein>
<proteinExistence type="predicted"/>
<dbReference type="Proteomes" id="UP000287651">
    <property type="component" value="Unassembled WGS sequence"/>
</dbReference>
<dbReference type="AlphaFoldDB" id="A0A426XIF4"/>
<dbReference type="EMBL" id="AMZH03020357">
    <property type="protein sequence ID" value="RRT39234.1"/>
    <property type="molecule type" value="Genomic_DNA"/>
</dbReference>
<organism evidence="1 2">
    <name type="scientific">Ensete ventricosum</name>
    <name type="common">Abyssinian banana</name>
    <name type="synonym">Musa ensete</name>
    <dbReference type="NCBI Taxonomy" id="4639"/>
    <lineage>
        <taxon>Eukaryota</taxon>
        <taxon>Viridiplantae</taxon>
        <taxon>Streptophyta</taxon>
        <taxon>Embryophyta</taxon>
        <taxon>Tracheophyta</taxon>
        <taxon>Spermatophyta</taxon>
        <taxon>Magnoliopsida</taxon>
        <taxon>Liliopsida</taxon>
        <taxon>Zingiberales</taxon>
        <taxon>Musaceae</taxon>
        <taxon>Ensete</taxon>
    </lineage>
</organism>
<reference evidence="1 2" key="1">
    <citation type="journal article" date="2014" name="Agronomy (Basel)">
        <title>A Draft Genome Sequence for Ensete ventricosum, the Drought-Tolerant Tree Against Hunger.</title>
        <authorList>
            <person name="Harrison J."/>
            <person name="Moore K.A."/>
            <person name="Paszkiewicz K."/>
            <person name="Jones T."/>
            <person name="Grant M."/>
            <person name="Ambacheew D."/>
            <person name="Muzemil S."/>
            <person name="Studholme D.J."/>
        </authorList>
    </citation>
    <scope>NUCLEOTIDE SEQUENCE [LARGE SCALE GENOMIC DNA]</scope>
</reference>
<comment type="caution">
    <text evidence="1">The sequence shown here is derived from an EMBL/GenBank/DDBJ whole genome shotgun (WGS) entry which is preliminary data.</text>
</comment>
<sequence>MGEGPSDLEPSCGVIRTSTWSSIARLLVGSKSARLSCNHRTSWGKRSVEVKSSLEGMVGNVSPRMRLRARLAMIDTESPWTRLRARLEMLGTESPWARLRARLEVLGTKSAWVRLRARLEMLGTESPWARLRARLEVLGTKSAWVRLKAHLEMLGTESPWARFNLGKMKSDGETGNKSTIPSTTSAFTTVGVAGSMAEKRPSVGEGASLRKHIRKAAFGSLQMPLGAPRGPLLKRGRGGGDCRGPRMGVHHPGSMRGGSTPHPCKVANKELKLRANQELVAASEHRVKELEDKAKEAEGPKAMTNYKVSRGFESGLEKIGRVSYEFGYRVVLERL</sequence>
<accession>A0A426XIF4</accession>
<evidence type="ECO:0000313" key="1">
    <source>
        <dbReference type="EMBL" id="RRT39234.1"/>
    </source>
</evidence>
<name>A0A426XIF4_ENSVE</name>
<evidence type="ECO:0000313" key="2">
    <source>
        <dbReference type="Proteomes" id="UP000287651"/>
    </source>
</evidence>